<dbReference type="PANTHER" id="PTHR43300:SF6">
    <property type="entry name" value="ACETYLTRANSFERASE YVOF-RELATED"/>
    <property type="match status" value="1"/>
</dbReference>
<keyword evidence="1" id="KW-0808">Transferase</keyword>
<dbReference type="OrthoDB" id="9801697at2"/>
<reference evidence="1 2" key="1">
    <citation type="submission" date="2018-05" db="EMBL/GenBank/DDBJ databases">
        <title>Genomic Encyclopedia of Type Strains, Phase IV (KMG-IV): sequencing the most valuable type-strain genomes for metagenomic binning, comparative biology and taxonomic classification.</title>
        <authorList>
            <person name="Goeker M."/>
        </authorList>
    </citation>
    <scope>NUCLEOTIDE SEQUENCE [LARGE SCALE GENOMIC DNA]</scope>
    <source>
        <strain evidence="1 2">DSM 28556</strain>
    </source>
</reference>
<proteinExistence type="predicted"/>
<dbReference type="Pfam" id="PF00132">
    <property type="entry name" value="Hexapep"/>
    <property type="match status" value="1"/>
</dbReference>
<accession>A0A2V3W7E0</accession>
<dbReference type="InterPro" id="IPR050179">
    <property type="entry name" value="Trans_hexapeptide_repeat"/>
</dbReference>
<sequence>MRKTKRFKVADANSLWHIYQTVSFFKVMKNFIIIQIARYTPFLSVKNWLYRTFLGMQVGKRTSFALMVMPDIMFPEKIKVGNNSVIGYNTTILAHEYLIEEYRIGEVIIGNDVLIGANTTILPGVTIGDHAIVSAASLVHKDVPAGAFVGGNPMKVIYTKEEMEARQQKNSVSEE</sequence>
<keyword evidence="2" id="KW-1185">Reference proteome</keyword>
<organism evidence="1 2">
    <name type="scientific">Pseudogracilibacillus auburnensis</name>
    <dbReference type="NCBI Taxonomy" id="1494959"/>
    <lineage>
        <taxon>Bacteria</taxon>
        <taxon>Bacillati</taxon>
        <taxon>Bacillota</taxon>
        <taxon>Bacilli</taxon>
        <taxon>Bacillales</taxon>
        <taxon>Bacillaceae</taxon>
        <taxon>Pseudogracilibacillus</taxon>
    </lineage>
</organism>
<dbReference type="RefSeq" id="WP_110394222.1">
    <property type="nucleotide sequence ID" value="NZ_JBHUHB010000001.1"/>
</dbReference>
<dbReference type="Proteomes" id="UP000247978">
    <property type="component" value="Unassembled WGS sequence"/>
</dbReference>
<gene>
    <name evidence="1" type="ORF">DFR56_102284</name>
</gene>
<dbReference type="SUPFAM" id="SSF51161">
    <property type="entry name" value="Trimeric LpxA-like enzymes"/>
    <property type="match status" value="1"/>
</dbReference>
<evidence type="ECO:0000313" key="1">
    <source>
        <dbReference type="EMBL" id="PXW89506.1"/>
    </source>
</evidence>
<evidence type="ECO:0000313" key="2">
    <source>
        <dbReference type="Proteomes" id="UP000247978"/>
    </source>
</evidence>
<dbReference type="InterPro" id="IPR011004">
    <property type="entry name" value="Trimer_LpxA-like_sf"/>
</dbReference>
<dbReference type="GO" id="GO:0016740">
    <property type="term" value="F:transferase activity"/>
    <property type="evidence" value="ECO:0007669"/>
    <property type="project" value="UniProtKB-KW"/>
</dbReference>
<dbReference type="Gene3D" id="2.160.10.10">
    <property type="entry name" value="Hexapeptide repeat proteins"/>
    <property type="match status" value="1"/>
</dbReference>
<dbReference type="PANTHER" id="PTHR43300">
    <property type="entry name" value="ACETYLTRANSFERASE"/>
    <property type="match status" value="1"/>
</dbReference>
<comment type="caution">
    <text evidence="1">The sequence shown here is derived from an EMBL/GenBank/DDBJ whole genome shotgun (WGS) entry which is preliminary data.</text>
</comment>
<dbReference type="AlphaFoldDB" id="A0A2V3W7E0"/>
<dbReference type="EMBL" id="QJJQ01000002">
    <property type="protein sequence ID" value="PXW89506.1"/>
    <property type="molecule type" value="Genomic_DNA"/>
</dbReference>
<name>A0A2V3W7E0_9BACI</name>
<protein>
    <submittedName>
        <fullName evidence="1">Acetyltransferase-like isoleucine patch superfamily enzyme</fullName>
    </submittedName>
</protein>
<dbReference type="InterPro" id="IPR001451">
    <property type="entry name" value="Hexapep"/>
</dbReference>
<dbReference type="CDD" id="cd04647">
    <property type="entry name" value="LbH_MAT_like"/>
    <property type="match status" value="1"/>
</dbReference>